<dbReference type="Pfam" id="PF07277">
    <property type="entry name" value="SapC"/>
    <property type="match status" value="1"/>
</dbReference>
<dbReference type="Proteomes" id="UP000253250">
    <property type="component" value="Unassembled WGS sequence"/>
</dbReference>
<evidence type="ECO:0000313" key="3">
    <source>
        <dbReference type="Proteomes" id="UP000253250"/>
    </source>
</evidence>
<name>A0A368HJX2_9GAMM</name>
<feature type="region of interest" description="Disordered" evidence="1">
    <location>
        <begin position="1"/>
        <end position="22"/>
    </location>
</feature>
<organism evidence="2 3">
    <name type="scientific">Acidiferrobacter thiooxydans</name>
    <dbReference type="NCBI Taxonomy" id="163359"/>
    <lineage>
        <taxon>Bacteria</taxon>
        <taxon>Pseudomonadati</taxon>
        <taxon>Pseudomonadota</taxon>
        <taxon>Gammaproteobacteria</taxon>
        <taxon>Acidiferrobacterales</taxon>
        <taxon>Acidiferrobacteraceae</taxon>
        <taxon>Acidiferrobacter</taxon>
    </lineage>
</organism>
<dbReference type="AlphaFoldDB" id="A0A368HJX2"/>
<keyword evidence="3" id="KW-1185">Reference proteome</keyword>
<protein>
    <recommendedName>
        <fullName evidence="4">SapC family protein</fullName>
    </recommendedName>
</protein>
<sequence length="288" mass="31501">MPRDPMNGAIDGTSGQKSSQKKGGWGVATLLFYEQVMALHREEHKRLRLRRQGFGFARHVNSVPLAAVELPAAAVHYPTVFAKVADGPPVLAALVGLRNDENLFVEGPDDQWAGSYLPAFVRRYPFVLAAQGEAFMVWIDRAFGGWGEDEGEPLFLEDGSDSGFLKETIAFLQAFQAEMTRTQAFVQHVSEAGLLKDIAVPVNTPGITPFILQGLQVIDEQKFAALGDDKVTSWFRSGELGWIYAHLASLAQVPALGARLTRRLEIAAPVEKRVGQNLAKEGSKEGRS</sequence>
<gene>
    <name evidence="2" type="ORF">C4900_02045</name>
</gene>
<proteinExistence type="predicted"/>
<accession>A0A368HJX2</accession>
<comment type="caution">
    <text evidence="2">The sequence shown here is derived from an EMBL/GenBank/DDBJ whole genome shotgun (WGS) entry which is preliminary data.</text>
</comment>
<dbReference type="InterPro" id="IPR010836">
    <property type="entry name" value="SapC"/>
</dbReference>
<evidence type="ECO:0008006" key="4">
    <source>
        <dbReference type="Google" id="ProtNLM"/>
    </source>
</evidence>
<dbReference type="EMBL" id="PSYR01000001">
    <property type="protein sequence ID" value="RCN58590.1"/>
    <property type="molecule type" value="Genomic_DNA"/>
</dbReference>
<evidence type="ECO:0000256" key="1">
    <source>
        <dbReference type="SAM" id="MobiDB-lite"/>
    </source>
</evidence>
<evidence type="ECO:0000313" key="2">
    <source>
        <dbReference type="EMBL" id="RCN58590.1"/>
    </source>
</evidence>
<reference evidence="2 3" key="1">
    <citation type="submission" date="2018-02" db="EMBL/GenBank/DDBJ databases">
        <title>Insights into the biology of acidophilic members of the Acidiferrobacteraceae family derived from comparative genomic analyses.</title>
        <authorList>
            <person name="Issotta F."/>
            <person name="Thyssen C."/>
            <person name="Mena C."/>
            <person name="Moya A."/>
            <person name="Bellenberg S."/>
            <person name="Sproer C."/>
            <person name="Covarrubias P.C."/>
            <person name="Sand W."/>
            <person name="Quatrini R."/>
            <person name="Vera M."/>
        </authorList>
    </citation>
    <scope>NUCLEOTIDE SEQUENCE [LARGE SCALE GENOMIC DNA]</scope>
    <source>
        <strain evidence="3">m-1</strain>
    </source>
</reference>